<dbReference type="Pfam" id="PF05521">
    <property type="entry name" value="Phage_HCP"/>
    <property type="match status" value="1"/>
</dbReference>
<dbReference type="EMBL" id="CYTW01000001">
    <property type="protein sequence ID" value="CUJ93914.1"/>
    <property type="molecule type" value="Genomic_DNA"/>
</dbReference>
<dbReference type="GeneID" id="83880730"/>
<dbReference type="STRING" id="1715693.PH7735_01683"/>
<dbReference type="AlphaFoldDB" id="A0A0N7M927"/>
<dbReference type="InterPro" id="IPR038666">
    <property type="entry name" value="SSP1_head-tail_sf"/>
</dbReference>
<accession>A0A0N7M927</accession>
<evidence type="ECO:0000313" key="1">
    <source>
        <dbReference type="EMBL" id="CUJ93914.1"/>
    </source>
</evidence>
<gene>
    <name evidence="1" type="ORF">PH7735_01683</name>
</gene>
<evidence type="ECO:0000313" key="2">
    <source>
        <dbReference type="Proteomes" id="UP000051870"/>
    </source>
</evidence>
<organism evidence="1 2">
    <name type="scientific">Shimia thalassica</name>
    <dbReference type="NCBI Taxonomy" id="1715693"/>
    <lineage>
        <taxon>Bacteria</taxon>
        <taxon>Pseudomonadati</taxon>
        <taxon>Pseudomonadota</taxon>
        <taxon>Alphaproteobacteria</taxon>
        <taxon>Rhodobacterales</taxon>
        <taxon>Roseobacteraceae</taxon>
    </lineage>
</organism>
<proteinExistence type="predicted"/>
<dbReference type="Gene3D" id="2.40.10.270">
    <property type="entry name" value="Bacteriophage SPP1 head-tail adaptor protein"/>
    <property type="match status" value="1"/>
</dbReference>
<dbReference type="Proteomes" id="UP000051870">
    <property type="component" value="Unassembled WGS sequence"/>
</dbReference>
<sequence>MKDVHLSRKLELEGAQRVSDGAGGFEETWITLGTLWADMRARTGRTRDGGELSLSSTGYRVIVRAAPVGAPSRPVAGMRFREGHRAFVINAVSDRDPKGRYLTCFATEEVVQ</sequence>
<keyword evidence="2" id="KW-1185">Reference proteome</keyword>
<dbReference type="InterPro" id="IPR008767">
    <property type="entry name" value="Phage_SPP1_head-tail_adaptor"/>
</dbReference>
<reference evidence="2" key="1">
    <citation type="submission" date="2015-09" db="EMBL/GenBank/DDBJ databases">
        <authorList>
            <person name="Rodrigo-Torres Lidia"/>
            <person name="Arahal R.David."/>
        </authorList>
    </citation>
    <scope>NUCLEOTIDE SEQUENCE [LARGE SCALE GENOMIC DNA]</scope>
    <source>
        <strain evidence="2">CECT 7735</strain>
    </source>
</reference>
<protein>
    <submittedName>
        <fullName evidence="1">Bacteriophage head-tail adaptor</fullName>
    </submittedName>
</protein>
<dbReference type="RefSeq" id="WP_058310782.1">
    <property type="nucleotide sequence ID" value="NZ_CYTW01000001.1"/>
</dbReference>
<name>A0A0N7M927_9RHOB</name>